<dbReference type="AlphaFoldDB" id="A0A1S1WZH0"/>
<feature type="transmembrane region" description="Helical" evidence="5">
    <location>
        <begin position="132"/>
        <end position="150"/>
    </location>
</feature>
<gene>
    <name evidence="7" type="ORF">BI347_03500</name>
</gene>
<dbReference type="Proteomes" id="UP000180088">
    <property type="component" value="Unassembled WGS sequence"/>
</dbReference>
<comment type="subcellular location">
    <subcellularLocation>
        <location evidence="1">Membrane</location>
        <topology evidence="1">Multi-pass membrane protein</topology>
    </subcellularLocation>
</comment>
<feature type="transmembrane region" description="Helical" evidence="5">
    <location>
        <begin position="26"/>
        <end position="45"/>
    </location>
</feature>
<protein>
    <recommendedName>
        <fullName evidence="6">O-antigen ligase-related domain-containing protein</fullName>
    </recommendedName>
</protein>
<dbReference type="Pfam" id="PF04932">
    <property type="entry name" value="Wzy_C"/>
    <property type="match status" value="1"/>
</dbReference>
<feature type="transmembrane region" description="Helical" evidence="5">
    <location>
        <begin position="52"/>
        <end position="72"/>
    </location>
</feature>
<evidence type="ECO:0000313" key="8">
    <source>
        <dbReference type="Proteomes" id="UP000180088"/>
    </source>
</evidence>
<feature type="domain" description="O-antigen ligase-related" evidence="6">
    <location>
        <begin position="116"/>
        <end position="268"/>
    </location>
</feature>
<dbReference type="PANTHER" id="PTHR37422">
    <property type="entry name" value="TEICHURONIC ACID BIOSYNTHESIS PROTEIN TUAE"/>
    <property type="match status" value="1"/>
</dbReference>
<evidence type="ECO:0000256" key="4">
    <source>
        <dbReference type="ARBA" id="ARBA00023136"/>
    </source>
</evidence>
<dbReference type="EMBL" id="MKCS01000001">
    <property type="protein sequence ID" value="OHX12672.1"/>
    <property type="molecule type" value="Genomic_DNA"/>
</dbReference>
<organism evidence="7 8">
    <name type="scientific">Chromobacterium sphagni</name>
    <dbReference type="NCBI Taxonomy" id="1903179"/>
    <lineage>
        <taxon>Bacteria</taxon>
        <taxon>Pseudomonadati</taxon>
        <taxon>Pseudomonadota</taxon>
        <taxon>Betaproteobacteria</taxon>
        <taxon>Neisseriales</taxon>
        <taxon>Chromobacteriaceae</taxon>
        <taxon>Chromobacterium</taxon>
    </lineage>
</organism>
<keyword evidence="2 5" id="KW-0812">Transmembrane</keyword>
<keyword evidence="4 5" id="KW-0472">Membrane</keyword>
<reference evidence="7 8" key="1">
    <citation type="submission" date="2016-09" db="EMBL/GenBank/DDBJ databases">
        <title>Chromobacterium muskegensis sp. nov., an insecticidal bacterium isolated from Sphagnum bogs.</title>
        <authorList>
            <person name="Sparks M.E."/>
            <person name="Blackburn M.B."/>
            <person name="Gundersen-Rindal D.E."/>
            <person name="Mitchell A."/>
            <person name="Farrar R."/>
            <person name="Kuhar D."/>
        </authorList>
    </citation>
    <scope>NUCLEOTIDE SEQUENCE [LARGE SCALE GENOMIC DNA]</scope>
    <source>
        <strain evidence="7 8">37-2</strain>
    </source>
</reference>
<dbReference type="GO" id="GO:0016020">
    <property type="term" value="C:membrane"/>
    <property type="evidence" value="ECO:0007669"/>
    <property type="project" value="UniProtKB-SubCell"/>
</dbReference>
<proteinExistence type="predicted"/>
<feature type="transmembrane region" description="Helical" evidence="5">
    <location>
        <begin position="252"/>
        <end position="279"/>
    </location>
</feature>
<name>A0A1S1WZH0_9NEIS</name>
<comment type="caution">
    <text evidence="7">The sequence shown here is derived from an EMBL/GenBank/DDBJ whole genome shotgun (WGS) entry which is preliminary data.</text>
</comment>
<evidence type="ECO:0000256" key="1">
    <source>
        <dbReference type="ARBA" id="ARBA00004141"/>
    </source>
</evidence>
<dbReference type="InterPro" id="IPR007016">
    <property type="entry name" value="O-antigen_ligase-rel_domated"/>
</dbReference>
<evidence type="ECO:0000313" key="7">
    <source>
        <dbReference type="EMBL" id="OHX12672.1"/>
    </source>
</evidence>
<dbReference type="InterPro" id="IPR051533">
    <property type="entry name" value="WaaL-like"/>
</dbReference>
<sequence length="343" mass="38171">MCAIGLAIVTRQLVDLDFRMRFADSATRLMIAIPIFVALIHTNFVNFKTMRWALFAAIFLMLIFGYYHAVVAGDPRIRTEFTNTIPYSAFCLIFGVAFFICSYRLGGWDRVAAIIAIFGSYLALYLSQSRGVWVAGAVVSLFLLSSVFGFSRKKFFIFLFVLIAALVSAYFFSEVIRDRVVMAVSECHQFFMGQRHGSIGERLDMALVSYYIFKAYPLFGVGRDISPVLHMLHEQGLVIASVVNATDTHGELFFNAASLGVVGLLCYCAFYIGGSYPFWKAAFSQEPEAVALGKVGLASSMILFIVGFTHITLGLVMYASIYATFQGLLLSSLYKLQQMKASR</sequence>
<dbReference type="STRING" id="1903179.BI347_03500"/>
<accession>A0A1S1WZH0</accession>
<dbReference type="PANTHER" id="PTHR37422:SF13">
    <property type="entry name" value="LIPOPOLYSACCHARIDE BIOSYNTHESIS PROTEIN PA4999-RELATED"/>
    <property type="match status" value="1"/>
</dbReference>
<evidence type="ECO:0000256" key="2">
    <source>
        <dbReference type="ARBA" id="ARBA00022692"/>
    </source>
</evidence>
<evidence type="ECO:0000256" key="5">
    <source>
        <dbReference type="SAM" id="Phobius"/>
    </source>
</evidence>
<feature type="transmembrane region" description="Helical" evidence="5">
    <location>
        <begin position="155"/>
        <end position="172"/>
    </location>
</feature>
<evidence type="ECO:0000259" key="6">
    <source>
        <dbReference type="Pfam" id="PF04932"/>
    </source>
</evidence>
<keyword evidence="3 5" id="KW-1133">Transmembrane helix</keyword>
<evidence type="ECO:0000256" key="3">
    <source>
        <dbReference type="ARBA" id="ARBA00022989"/>
    </source>
</evidence>
<feature type="transmembrane region" description="Helical" evidence="5">
    <location>
        <begin position="84"/>
        <end position="101"/>
    </location>
</feature>